<dbReference type="InterPro" id="IPR055174">
    <property type="entry name" value="Pus10_THUMP_arc"/>
</dbReference>
<comment type="caution">
    <text evidence="8">The sequence shown here is derived from an EMBL/GenBank/DDBJ whole genome shotgun (WGS) entry which is preliminary data.</text>
</comment>
<feature type="domain" description="Pus10-like C-terminal" evidence="6">
    <location>
        <begin position="166"/>
        <end position="406"/>
    </location>
</feature>
<dbReference type="EMBL" id="DUIH01000021">
    <property type="protein sequence ID" value="HIH70267.1"/>
    <property type="molecule type" value="Genomic_DNA"/>
</dbReference>
<proteinExistence type="inferred from homology"/>
<dbReference type="Pfam" id="PF21238">
    <property type="entry name" value="Pus10_C"/>
    <property type="match status" value="1"/>
</dbReference>
<evidence type="ECO:0000313" key="8">
    <source>
        <dbReference type="EMBL" id="HIH70267.1"/>
    </source>
</evidence>
<dbReference type="PANTHER" id="PTHR21568">
    <property type="entry name" value="TRNA PSEUDOURIDINE SYNTHASE PUS10"/>
    <property type="match status" value="1"/>
</dbReference>
<feature type="binding site" evidence="5">
    <location>
        <position position="371"/>
    </location>
    <ligand>
        <name>substrate</name>
    </ligand>
</feature>
<accession>A0A832RVM2</accession>
<dbReference type="Gene3D" id="3.30.70.2510">
    <property type="match status" value="1"/>
</dbReference>
<organism evidence="8 9">
    <name type="scientific">Methermicoccus shengliensis</name>
    <dbReference type="NCBI Taxonomy" id="660064"/>
    <lineage>
        <taxon>Archaea</taxon>
        <taxon>Methanobacteriati</taxon>
        <taxon>Methanobacteriota</taxon>
        <taxon>Stenosarchaea group</taxon>
        <taxon>Methanomicrobia</taxon>
        <taxon>Methanosarcinales</taxon>
        <taxon>Methermicoccaceae</taxon>
        <taxon>Methermicoccus</taxon>
    </lineage>
</organism>
<dbReference type="InterPro" id="IPR020103">
    <property type="entry name" value="PsdUridine_synth_cat_dom_sf"/>
</dbReference>
<dbReference type="Pfam" id="PF22023">
    <property type="entry name" value="Pus10_THUMP_arc"/>
    <property type="match status" value="1"/>
</dbReference>
<dbReference type="InterPro" id="IPR039894">
    <property type="entry name" value="Pus10-like"/>
</dbReference>
<dbReference type="SUPFAM" id="SSF55120">
    <property type="entry name" value="Pseudouridine synthase"/>
    <property type="match status" value="1"/>
</dbReference>
<keyword evidence="3 5" id="KW-0694">RNA-binding</keyword>
<keyword evidence="4 5" id="KW-0413">Isomerase</keyword>
<evidence type="ECO:0000313" key="9">
    <source>
        <dbReference type="Proteomes" id="UP000600363"/>
    </source>
</evidence>
<comment type="catalytic activity">
    <reaction evidence="5">
        <text>uridine(54) in tRNA = pseudouridine(54) in tRNA</text>
        <dbReference type="Rhea" id="RHEA:57876"/>
        <dbReference type="Rhea" id="RHEA-COMP:10193"/>
        <dbReference type="Rhea" id="RHEA-COMP:14141"/>
        <dbReference type="ChEBI" id="CHEBI:65314"/>
        <dbReference type="ChEBI" id="CHEBI:65315"/>
    </reaction>
</comment>
<dbReference type="HAMAP" id="MF_01893">
    <property type="entry name" value="Pus10_arch"/>
    <property type="match status" value="1"/>
</dbReference>
<dbReference type="AlphaFoldDB" id="A0A832RVM2"/>
<evidence type="ECO:0000259" key="7">
    <source>
        <dbReference type="Pfam" id="PF22023"/>
    </source>
</evidence>
<dbReference type="InterPro" id="IPR048741">
    <property type="entry name" value="Pus10-like_C"/>
</dbReference>
<dbReference type="RefSeq" id="WP_042684626.1">
    <property type="nucleotide sequence ID" value="NZ_DUIH01000021.1"/>
</dbReference>
<evidence type="ECO:0000256" key="3">
    <source>
        <dbReference type="ARBA" id="ARBA00022884"/>
    </source>
</evidence>
<evidence type="ECO:0000256" key="1">
    <source>
        <dbReference type="ARBA" id="ARBA00009652"/>
    </source>
</evidence>
<dbReference type="GO" id="GO:0031119">
    <property type="term" value="P:tRNA pseudouridine synthesis"/>
    <property type="evidence" value="ECO:0007669"/>
    <property type="project" value="UniProtKB-UniRule"/>
</dbReference>
<protein>
    <recommendedName>
        <fullName evidence="5">tRNA pseudouridine synthase Pus10</fullName>
        <ecNumber evidence="5">5.4.99.25</ecNumber>
    </recommendedName>
    <alternativeName>
        <fullName evidence="5">tRNA pseudouridine 54/55 synthase</fullName>
        <shortName evidence="5">Psi54/55 synthase</shortName>
    </alternativeName>
</protein>
<feature type="domain" description="Pus10 THUMP" evidence="7">
    <location>
        <begin position="75"/>
        <end position="152"/>
    </location>
</feature>
<evidence type="ECO:0000259" key="6">
    <source>
        <dbReference type="Pfam" id="PF21238"/>
    </source>
</evidence>
<feature type="binding site" evidence="5">
    <location>
        <position position="299"/>
    </location>
    <ligand>
        <name>substrate</name>
    </ligand>
</feature>
<evidence type="ECO:0000256" key="4">
    <source>
        <dbReference type="ARBA" id="ARBA00023235"/>
    </source>
</evidence>
<dbReference type="EC" id="5.4.99.25" evidence="5"/>
<dbReference type="SUPFAM" id="SSF143437">
    <property type="entry name" value="THUMP domain-like"/>
    <property type="match status" value="1"/>
</dbReference>
<evidence type="ECO:0000256" key="2">
    <source>
        <dbReference type="ARBA" id="ARBA00022694"/>
    </source>
</evidence>
<keyword evidence="2 5" id="KW-0819">tRNA processing</keyword>
<dbReference type="NCBIfam" id="TIGR01213">
    <property type="entry name" value="pseudo_Pus10arc"/>
    <property type="match status" value="1"/>
</dbReference>
<dbReference type="PANTHER" id="PTHR21568:SF0">
    <property type="entry name" value="TRNA PSEUDOURIDINE SYNTHASE PUS10"/>
    <property type="match status" value="1"/>
</dbReference>
<dbReference type="Proteomes" id="UP000600363">
    <property type="component" value="Unassembled WGS sequence"/>
</dbReference>
<feature type="active site" description="Nucleophile" evidence="5">
    <location>
        <position position="233"/>
    </location>
</feature>
<dbReference type="FunFam" id="3.30.70.2510:FF:000001">
    <property type="entry name" value="tRNA pseudouridine synthase Pus10"/>
    <property type="match status" value="1"/>
</dbReference>
<sequence length="415" mass="46784">MILEDARKVLSEGHVCDHCLGRLFGRLSTGLSNSERGKAIRVVLSLEDDVRNEQFLHSGGVCWICNGLFEQLPMWAKRALDALREYEFHTYLVGTHLSGMLAASEEMAWSMLSELHAEPLKAEINREVGKLIGEATGKDVDFEHPDVVVLLDLEGDAVEVKPSPIFIMGRYRKLIRGIPQTRWPHRACRGKGCEGCGFTGRQYPESVDELISAPVVEAFLAKDTAFHGCGREDIDARMLGRGRPFVLEVISPKRRTIDLEELERVINEHAEGKVEVKGLTYTTRKTVERLKAAKYPKRYRIKVLLEHEVSPELIIHALEDITSNRIAQRTPKRVAHRRADKVRYRRVYEARLVALEGTWAEIELRCESGMYVKELVSGDEGRTVPSLSQLLGVGASVEELDVLDVEDESFLAETN</sequence>
<comment type="catalytic activity">
    <reaction evidence="5">
        <text>uridine(55) in tRNA = pseudouridine(55) in tRNA</text>
        <dbReference type="Rhea" id="RHEA:42532"/>
        <dbReference type="Rhea" id="RHEA-COMP:10101"/>
        <dbReference type="Rhea" id="RHEA-COMP:10102"/>
        <dbReference type="ChEBI" id="CHEBI:65314"/>
        <dbReference type="ChEBI" id="CHEBI:65315"/>
        <dbReference type="EC" id="5.4.99.25"/>
    </reaction>
</comment>
<comment type="similarity">
    <text evidence="1 5">Belongs to the pseudouridine synthase Pus10 family.</text>
</comment>
<name>A0A832RVM2_9EURY</name>
<dbReference type="Gene3D" id="3.30.70.3190">
    <property type="match status" value="1"/>
</dbReference>
<dbReference type="GO" id="GO:0000049">
    <property type="term" value="F:tRNA binding"/>
    <property type="evidence" value="ECO:0007669"/>
    <property type="project" value="InterPro"/>
</dbReference>
<evidence type="ECO:0000256" key="5">
    <source>
        <dbReference type="HAMAP-Rule" id="MF_01893"/>
    </source>
</evidence>
<dbReference type="InterPro" id="IPR005912">
    <property type="entry name" value="Pus10"/>
</dbReference>
<dbReference type="GO" id="GO:0160148">
    <property type="term" value="F:tRNA pseudouridine(55) synthase activity"/>
    <property type="evidence" value="ECO:0007669"/>
    <property type="project" value="UniProtKB-EC"/>
</dbReference>
<comment type="function">
    <text evidence="5">Responsible for synthesis of pseudouridine from uracil-54 and uracil-55 in the psi GC loop of transfer RNAs.</text>
</comment>
<reference evidence="8" key="1">
    <citation type="journal article" date="2020" name="bioRxiv">
        <title>A rank-normalized archaeal taxonomy based on genome phylogeny resolves widespread incomplete and uneven classifications.</title>
        <authorList>
            <person name="Rinke C."/>
            <person name="Chuvochina M."/>
            <person name="Mussig A.J."/>
            <person name="Chaumeil P.-A."/>
            <person name="Waite D.W."/>
            <person name="Whitman W.B."/>
            <person name="Parks D.H."/>
            <person name="Hugenholtz P."/>
        </authorList>
    </citation>
    <scope>NUCLEOTIDE SEQUENCE</scope>
    <source>
        <strain evidence="8">UBA12518</strain>
    </source>
</reference>
<gene>
    <name evidence="5" type="primary">pus10</name>
    <name evidence="8" type="ORF">HA299_06635</name>
</gene>